<name>A0A4V1CMC0_9CELL</name>
<dbReference type="PANTHER" id="PTHR43649">
    <property type="entry name" value="ARABINOSE-BINDING PROTEIN-RELATED"/>
    <property type="match status" value="1"/>
</dbReference>
<accession>A0A4V1CMC0</accession>
<dbReference type="OrthoDB" id="8663148at2"/>
<dbReference type="PANTHER" id="PTHR43649:SF29">
    <property type="entry name" value="OSMOPROTECTIVE COMPOUNDS-BINDING PROTEIN GGTB"/>
    <property type="match status" value="1"/>
</dbReference>
<dbReference type="EMBL" id="CP039291">
    <property type="protein sequence ID" value="QCB92415.1"/>
    <property type="molecule type" value="Genomic_DNA"/>
</dbReference>
<protein>
    <submittedName>
        <fullName evidence="4">Carbohydrate ABC transporter substrate-binding protein</fullName>
    </submittedName>
</protein>
<feature type="chain" id="PRO_5039693319" evidence="3">
    <location>
        <begin position="28"/>
        <end position="463"/>
    </location>
</feature>
<dbReference type="InterPro" id="IPR006059">
    <property type="entry name" value="SBP"/>
</dbReference>
<dbReference type="RefSeq" id="WP_135972803.1">
    <property type="nucleotide sequence ID" value="NZ_CP039291.1"/>
</dbReference>
<sequence length="463" mass="49666">MKRIQRRRGLTLAASVAGLGLVLTACSGGDSGDGGDGGTTGGAGEAAVDCSEFEEYGDLEGTTVTVYTSIVDPEAEQQRDSYAPFEQCTGATIEYEGSREFEAQLPVRLEAGNPPDIAYIPQPGFLASLVAEYPDVVQAAPEAVVDNANEYYSEEWVNYGTVDGTLYATPLGANVKSFVWYSPALFEENGYEIPATWQDLLDLTDQIVEDNPDAKPWCAGIESGDATGWPATDWLEDVVLRTAGPDVYDQWVNHEIPFDDPQIVAALEEAGGILKNEDYVNGGLGNVESIATAPWTEAGLPVIDGSCFLHRAANFYAANLEGYEVAEDGEIFAFYLPGPTEDEKPLLGGGEFVTAFSDRPEVQAFHAYLSSPQWANAKAESTPGGGWLSANSGLDRDLLTSPIDQLSFDLLTDDAYTFRFDGSDQMPGAVGAGAFWREMTAWISPGQDAQTTLTNIEAAWPTS</sequence>
<proteinExistence type="inferred from homology"/>
<dbReference type="AlphaFoldDB" id="A0A4V1CMC0"/>
<dbReference type="Pfam" id="PF13416">
    <property type="entry name" value="SBP_bac_8"/>
    <property type="match status" value="1"/>
</dbReference>
<comment type="similarity">
    <text evidence="1">Belongs to the bacterial solute-binding protein 1 family.</text>
</comment>
<keyword evidence="5" id="KW-1185">Reference proteome</keyword>
<evidence type="ECO:0000313" key="4">
    <source>
        <dbReference type="EMBL" id="QCB92415.1"/>
    </source>
</evidence>
<keyword evidence="2" id="KW-0813">Transport</keyword>
<dbReference type="SUPFAM" id="SSF53850">
    <property type="entry name" value="Periplasmic binding protein-like II"/>
    <property type="match status" value="1"/>
</dbReference>
<dbReference type="KEGG" id="celz:E5225_01450"/>
<feature type="signal peptide" evidence="3">
    <location>
        <begin position="1"/>
        <end position="27"/>
    </location>
</feature>
<evidence type="ECO:0000313" key="5">
    <source>
        <dbReference type="Proteomes" id="UP000296469"/>
    </source>
</evidence>
<evidence type="ECO:0000256" key="1">
    <source>
        <dbReference type="ARBA" id="ARBA00008520"/>
    </source>
</evidence>
<gene>
    <name evidence="4" type="ORF">E5225_01450</name>
</gene>
<dbReference type="Gene3D" id="3.40.190.10">
    <property type="entry name" value="Periplasmic binding protein-like II"/>
    <property type="match status" value="2"/>
</dbReference>
<dbReference type="Proteomes" id="UP000296469">
    <property type="component" value="Chromosome"/>
</dbReference>
<organism evidence="4 5">
    <name type="scientific">Cellulomonas shaoxiangyii</name>
    <dbReference type="NCBI Taxonomy" id="2566013"/>
    <lineage>
        <taxon>Bacteria</taxon>
        <taxon>Bacillati</taxon>
        <taxon>Actinomycetota</taxon>
        <taxon>Actinomycetes</taxon>
        <taxon>Micrococcales</taxon>
        <taxon>Cellulomonadaceae</taxon>
        <taxon>Cellulomonas</taxon>
    </lineage>
</organism>
<keyword evidence="3" id="KW-0732">Signal</keyword>
<evidence type="ECO:0000256" key="2">
    <source>
        <dbReference type="ARBA" id="ARBA00022448"/>
    </source>
</evidence>
<reference evidence="4 5" key="1">
    <citation type="submission" date="2019-04" db="EMBL/GenBank/DDBJ databases">
        <title>Isolation and identification of Cellulomonas shaoxiangyii sp. Nov. isolated from feces of the Tibetan antelopes (Pantholops hodgsonii) in the Qinghai-Tibet plateau of China.</title>
        <authorList>
            <person name="Tian Z."/>
        </authorList>
    </citation>
    <scope>NUCLEOTIDE SEQUENCE [LARGE SCALE GENOMIC DNA]</scope>
    <source>
        <strain evidence="4 5">Z28</strain>
    </source>
</reference>
<dbReference type="PROSITE" id="PS51257">
    <property type="entry name" value="PROKAR_LIPOPROTEIN"/>
    <property type="match status" value="1"/>
</dbReference>
<evidence type="ECO:0000256" key="3">
    <source>
        <dbReference type="SAM" id="SignalP"/>
    </source>
</evidence>
<dbReference type="InterPro" id="IPR050490">
    <property type="entry name" value="Bact_solute-bd_prot1"/>
</dbReference>